<evidence type="ECO:0000259" key="1">
    <source>
        <dbReference type="Pfam" id="PF20369"/>
    </source>
</evidence>
<reference evidence="2 3" key="1">
    <citation type="submission" date="2015-09" db="EMBL/GenBank/DDBJ databases">
        <authorList>
            <consortium name="Pathogen Informatics"/>
        </authorList>
    </citation>
    <scope>NUCLEOTIDE SEQUENCE [LARGE SCALE GENOMIC DNA]</scope>
    <source>
        <strain evidence="2 3">2789STDY5834928</strain>
    </source>
</reference>
<name>A0A175A9S2_9FIRM</name>
<evidence type="ECO:0000313" key="3">
    <source>
        <dbReference type="Proteomes" id="UP000095662"/>
    </source>
</evidence>
<feature type="domain" description="DUF6664" evidence="1">
    <location>
        <begin position="14"/>
        <end position="104"/>
    </location>
</feature>
<organism evidence="2 3">
    <name type="scientific">[Eubacterium] siraeum</name>
    <dbReference type="NCBI Taxonomy" id="39492"/>
    <lineage>
        <taxon>Bacteria</taxon>
        <taxon>Bacillati</taxon>
        <taxon>Bacillota</taxon>
        <taxon>Clostridia</taxon>
        <taxon>Eubacteriales</taxon>
        <taxon>Oscillospiraceae</taxon>
        <taxon>Oscillospiraceae incertae sedis</taxon>
    </lineage>
</organism>
<accession>A0A175A9S2</accession>
<dbReference type="EMBL" id="CZBY01000028">
    <property type="protein sequence ID" value="CUQ92050.1"/>
    <property type="molecule type" value="Genomic_DNA"/>
</dbReference>
<evidence type="ECO:0000313" key="2">
    <source>
        <dbReference type="EMBL" id="CUQ92050.1"/>
    </source>
</evidence>
<sequence>MSDNYFDLPSRIEDAFAEIDSDIVMDLLNTDEDYAALSDRMDKLKTQYPVIDKMNEGSGEIRMTAEEHRAYVDYLNLARQMEDMERQHIYFRGHTDAVAYLKKIKAI</sequence>
<dbReference type="STRING" id="39492.ERS852540_02447"/>
<dbReference type="OrthoDB" id="1807429at2"/>
<protein>
    <recommendedName>
        <fullName evidence="1">DUF6664 domain-containing protein</fullName>
    </recommendedName>
</protein>
<dbReference type="Proteomes" id="UP000095662">
    <property type="component" value="Unassembled WGS sequence"/>
</dbReference>
<proteinExistence type="predicted"/>
<dbReference type="Pfam" id="PF20369">
    <property type="entry name" value="DUF6664"/>
    <property type="match status" value="1"/>
</dbReference>
<gene>
    <name evidence="2" type="ORF">ERS852540_02447</name>
</gene>
<dbReference type="AlphaFoldDB" id="A0A175A9S2"/>
<dbReference type="InterPro" id="IPR046605">
    <property type="entry name" value="DUF6664"/>
</dbReference>